<evidence type="ECO:0000256" key="1">
    <source>
        <dbReference type="SAM" id="MobiDB-lite"/>
    </source>
</evidence>
<evidence type="ECO:0000313" key="2">
    <source>
        <dbReference type="EMBL" id="KAK7055329.1"/>
    </source>
</evidence>
<sequence length="476" mass="54156">MSRLQGKFWENLVHKSDKTPAWLRPGSNSDKNCPIWGPDKKAQNPGFRGQASKLVAGGPGQGSGEGSGNSDTEISLKLFLLLIWAVSALYRTSGTGQMQLDRFSTFAFWGKRVKLSAEIGYGSLLDPENTPRTCSWSSTSLLDLPARFQRLRPFYPRLRHNQYTTVSFTLKYKVCCRIFMCNEMHISFIRRENVCQSMDMACRLIQRMMQNRGIRWAGVGADLRGVDSESVKSLRLIFGVGGGKARWEIFTRPEIGLRMLICLNLSRSSRFRRVRRRLRFVGNDSVNARTFKSSAKVLRRVCARRRRRGLTEPAIAAWRSRIERWRADRGETSCSEPAEQGVSGGVAGVGSGNIDGSVHSFSEVLDFKRYFASESLYPSRWEREGWGTTLKATPSEQRESKRHGETDRKTRKWRVIAAQTNARSRAVVAILVWTRRLSRECEGWLRQREELHFKSLLGFYRAAPGLHETSVVKDQS</sequence>
<feature type="compositionally biased region" description="Basic and acidic residues" evidence="1">
    <location>
        <begin position="396"/>
        <end position="408"/>
    </location>
</feature>
<evidence type="ECO:0000313" key="5">
    <source>
        <dbReference type="Proteomes" id="UP001362999"/>
    </source>
</evidence>
<evidence type="ECO:0000313" key="4">
    <source>
        <dbReference type="EMBL" id="KAK7055337.1"/>
    </source>
</evidence>
<comment type="caution">
    <text evidence="2">The sequence shown here is derived from an EMBL/GenBank/DDBJ whole genome shotgun (WGS) entry which is preliminary data.</text>
</comment>
<organism evidence="2 5">
    <name type="scientific">Favolaschia claudopus</name>
    <dbReference type="NCBI Taxonomy" id="2862362"/>
    <lineage>
        <taxon>Eukaryota</taxon>
        <taxon>Fungi</taxon>
        <taxon>Dikarya</taxon>
        <taxon>Basidiomycota</taxon>
        <taxon>Agaricomycotina</taxon>
        <taxon>Agaricomycetes</taxon>
        <taxon>Agaricomycetidae</taxon>
        <taxon>Agaricales</taxon>
        <taxon>Marasmiineae</taxon>
        <taxon>Mycenaceae</taxon>
        <taxon>Favolaschia</taxon>
    </lineage>
</organism>
<dbReference type="Proteomes" id="UP001362999">
    <property type="component" value="Unassembled WGS sequence"/>
</dbReference>
<reference evidence="2 5" key="1">
    <citation type="journal article" date="2024" name="J Genomics">
        <title>Draft genome sequencing and assembly of Favolaschia claudopus CIRM-BRFM 2984 isolated from oak limbs.</title>
        <authorList>
            <person name="Navarro D."/>
            <person name="Drula E."/>
            <person name="Chaduli D."/>
            <person name="Cazenave R."/>
            <person name="Ahrendt S."/>
            <person name="Wang J."/>
            <person name="Lipzen A."/>
            <person name="Daum C."/>
            <person name="Barry K."/>
            <person name="Grigoriev I.V."/>
            <person name="Favel A."/>
            <person name="Rosso M.N."/>
            <person name="Martin F."/>
        </authorList>
    </citation>
    <scope>NUCLEOTIDE SEQUENCE [LARGE SCALE GENOMIC DNA]</scope>
    <source>
        <strain evidence="2 5">CIRM-BRFM 2984</strain>
    </source>
</reference>
<name>A0AAW0DUV5_9AGAR</name>
<evidence type="ECO:0000313" key="3">
    <source>
        <dbReference type="EMBL" id="KAK7055333.1"/>
    </source>
</evidence>
<dbReference type="EMBL" id="JAWWNJ010000005">
    <property type="protein sequence ID" value="KAK7055329.1"/>
    <property type="molecule type" value="Genomic_DNA"/>
</dbReference>
<dbReference type="EMBL" id="JAWWNJ010000005">
    <property type="protein sequence ID" value="KAK7055333.1"/>
    <property type="molecule type" value="Genomic_DNA"/>
</dbReference>
<protein>
    <submittedName>
        <fullName evidence="2">Uncharacterized protein</fullName>
    </submittedName>
</protein>
<feature type="compositionally biased region" description="Gly residues" evidence="1">
    <location>
        <begin position="57"/>
        <end position="67"/>
    </location>
</feature>
<proteinExistence type="predicted"/>
<accession>A0AAW0DUV5</accession>
<gene>
    <name evidence="2" type="ORF">R3P38DRAFT_2760553</name>
    <name evidence="4" type="ORF">R3P38DRAFT_2760561</name>
    <name evidence="3" type="ORF">R3P38DRAFT_3563961</name>
</gene>
<keyword evidence="5" id="KW-1185">Reference proteome</keyword>
<feature type="region of interest" description="Disordered" evidence="1">
    <location>
        <begin position="20"/>
        <end position="69"/>
    </location>
</feature>
<dbReference type="AlphaFoldDB" id="A0AAW0DUV5"/>
<feature type="region of interest" description="Disordered" evidence="1">
    <location>
        <begin position="388"/>
        <end position="411"/>
    </location>
</feature>
<dbReference type="EMBL" id="JAWWNJ010000005">
    <property type="protein sequence ID" value="KAK7055337.1"/>
    <property type="molecule type" value="Genomic_DNA"/>
</dbReference>